<feature type="region of interest" description="Disordered" evidence="2">
    <location>
        <begin position="422"/>
        <end position="443"/>
    </location>
</feature>
<dbReference type="Gene3D" id="3.10.350.10">
    <property type="entry name" value="LysM domain"/>
    <property type="match status" value="1"/>
</dbReference>
<dbReference type="Pfam" id="PF01476">
    <property type="entry name" value="LysM"/>
    <property type="match status" value="1"/>
</dbReference>
<feature type="chain" id="PRO_5037664056" evidence="3">
    <location>
        <begin position="23"/>
        <end position="443"/>
    </location>
</feature>
<dbReference type="RefSeq" id="WP_188626627.1">
    <property type="nucleotide sequence ID" value="NZ_BMIL01000005.1"/>
</dbReference>
<dbReference type="SUPFAM" id="SSF53955">
    <property type="entry name" value="Lysozyme-like"/>
    <property type="match status" value="1"/>
</dbReference>
<evidence type="ECO:0000313" key="6">
    <source>
        <dbReference type="Proteomes" id="UP000651668"/>
    </source>
</evidence>
<dbReference type="CDD" id="cd16894">
    <property type="entry name" value="MltD-like"/>
    <property type="match status" value="1"/>
</dbReference>
<evidence type="ECO:0000256" key="2">
    <source>
        <dbReference type="SAM" id="MobiDB-lite"/>
    </source>
</evidence>
<dbReference type="PROSITE" id="PS51782">
    <property type="entry name" value="LYSM"/>
    <property type="match status" value="1"/>
</dbReference>
<feature type="signal peptide" evidence="3">
    <location>
        <begin position="1"/>
        <end position="22"/>
    </location>
</feature>
<feature type="domain" description="LysM" evidence="4">
    <location>
        <begin position="368"/>
        <end position="411"/>
    </location>
</feature>
<gene>
    <name evidence="5" type="ORF">GCM10011387_18820</name>
</gene>
<dbReference type="PROSITE" id="PS00922">
    <property type="entry name" value="TRANSGLYCOSYLASE"/>
    <property type="match status" value="1"/>
</dbReference>
<dbReference type="Pfam" id="PF01464">
    <property type="entry name" value="SLT"/>
    <property type="match status" value="1"/>
</dbReference>
<comment type="caution">
    <text evidence="5">The sequence shown here is derived from an EMBL/GenBank/DDBJ whole genome shotgun (WGS) entry which is preliminary data.</text>
</comment>
<dbReference type="InterPro" id="IPR008258">
    <property type="entry name" value="Transglycosylase_SLT_dom_1"/>
</dbReference>
<evidence type="ECO:0000313" key="5">
    <source>
        <dbReference type="EMBL" id="GGC65406.1"/>
    </source>
</evidence>
<dbReference type="AlphaFoldDB" id="A0A916U9L9"/>
<dbReference type="InterPro" id="IPR018392">
    <property type="entry name" value="LysM"/>
</dbReference>
<organism evidence="5 6">
    <name type="scientific">Pedobacter quisquiliarum</name>
    <dbReference type="NCBI Taxonomy" id="1834438"/>
    <lineage>
        <taxon>Bacteria</taxon>
        <taxon>Pseudomonadati</taxon>
        <taxon>Bacteroidota</taxon>
        <taxon>Sphingobacteriia</taxon>
        <taxon>Sphingobacteriales</taxon>
        <taxon>Sphingobacteriaceae</taxon>
        <taxon>Pedobacter</taxon>
    </lineage>
</organism>
<feature type="compositionally biased region" description="Polar residues" evidence="2">
    <location>
        <begin position="355"/>
        <end position="367"/>
    </location>
</feature>
<accession>A0A916U9L9</accession>
<dbReference type="InterPro" id="IPR023346">
    <property type="entry name" value="Lysozyme-like_dom_sf"/>
</dbReference>
<dbReference type="CDD" id="cd00118">
    <property type="entry name" value="LysM"/>
    <property type="match status" value="1"/>
</dbReference>
<dbReference type="InterPro" id="IPR000189">
    <property type="entry name" value="Transglyc_AS"/>
</dbReference>
<evidence type="ECO:0000256" key="3">
    <source>
        <dbReference type="SAM" id="SignalP"/>
    </source>
</evidence>
<feature type="region of interest" description="Disordered" evidence="2">
    <location>
        <begin position="350"/>
        <end position="369"/>
    </location>
</feature>
<keyword evidence="6" id="KW-1185">Reference proteome</keyword>
<proteinExistence type="inferred from homology"/>
<sequence length="443" mass="49862">MKLTLRFNTVLLLMTTAFSGFAQQKNAKLDSIPASPFVFPNTFETDTTAVPLVDEQLAFYNYSFTNKKRLDSIRNVIPMDYNEYVQKYIDVYTGRKNMMGKMLGMSSYYFPIFEKALKAYNIPDELKYLPIIESAMNPHAVSRVGATGLWQFMFTTAKGYGLNMDNFVDERKDPVQASFAAAAYFRDAYESLGDWLLAIAAYNCGAGNVNRAIQKANSRDFWEIRPYLPQETRNYVPAFIAAVYVMNYAKSHQIMAQKSPLAQKTDTVQVNRFVSLTALSEALELETDALFVLNPSYKKKIVNGTEESPKRIIMPAAQLDNFARIYEVLNDLPVDVDTRVYLASNDDKRLRNKSRQQASKSAANVQHSYHRVQRGQNLSTIANKYNVEVQDLKVWNNLKGSMVVPGQRLIISAKAAPTKAAPAKSKTYISYKPKGSGSGSAKI</sequence>
<name>A0A916U9L9_9SPHI</name>
<dbReference type="GO" id="GO:0000270">
    <property type="term" value="P:peptidoglycan metabolic process"/>
    <property type="evidence" value="ECO:0007669"/>
    <property type="project" value="InterPro"/>
</dbReference>
<dbReference type="SUPFAM" id="SSF54106">
    <property type="entry name" value="LysM domain"/>
    <property type="match status" value="1"/>
</dbReference>
<keyword evidence="3" id="KW-0732">Signal</keyword>
<reference evidence="5" key="2">
    <citation type="submission" date="2020-09" db="EMBL/GenBank/DDBJ databases">
        <authorList>
            <person name="Sun Q."/>
            <person name="Zhou Y."/>
        </authorList>
    </citation>
    <scope>NUCLEOTIDE SEQUENCE</scope>
    <source>
        <strain evidence="5">CGMCC 1.15343</strain>
    </source>
</reference>
<protein>
    <submittedName>
        <fullName evidence="5">Lytic transglycosylase</fullName>
    </submittedName>
</protein>
<dbReference type="GO" id="GO:0016020">
    <property type="term" value="C:membrane"/>
    <property type="evidence" value="ECO:0007669"/>
    <property type="project" value="InterPro"/>
</dbReference>
<reference evidence="5" key="1">
    <citation type="journal article" date="2014" name="Int. J. Syst. Evol. Microbiol.">
        <title>Complete genome sequence of Corynebacterium casei LMG S-19264T (=DSM 44701T), isolated from a smear-ripened cheese.</title>
        <authorList>
            <consortium name="US DOE Joint Genome Institute (JGI-PGF)"/>
            <person name="Walter F."/>
            <person name="Albersmeier A."/>
            <person name="Kalinowski J."/>
            <person name="Ruckert C."/>
        </authorList>
    </citation>
    <scope>NUCLEOTIDE SEQUENCE</scope>
    <source>
        <strain evidence="5">CGMCC 1.15343</strain>
    </source>
</reference>
<dbReference type="Proteomes" id="UP000651668">
    <property type="component" value="Unassembled WGS sequence"/>
</dbReference>
<dbReference type="InterPro" id="IPR036779">
    <property type="entry name" value="LysM_dom_sf"/>
</dbReference>
<dbReference type="Gene3D" id="1.10.530.10">
    <property type="match status" value="1"/>
</dbReference>
<dbReference type="PANTHER" id="PTHR37423">
    <property type="entry name" value="SOLUBLE LYTIC MUREIN TRANSGLYCOSYLASE-RELATED"/>
    <property type="match status" value="1"/>
</dbReference>
<evidence type="ECO:0000256" key="1">
    <source>
        <dbReference type="ARBA" id="ARBA00007734"/>
    </source>
</evidence>
<dbReference type="GO" id="GO:0008933">
    <property type="term" value="F:peptidoglycan lytic transglycosylase activity"/>
    <property type="evidence" value="ECO:0007669"/>
    <property type="project" value="InterPro"/>
</dbReference>
<dbReference type="PANTHER" id="PTHR37423:SF2">
    <property type="entry name" value="MEMBRANE-BOUND LYTIC MUREIN TRANSGLYCOSYLASE C"/>
    <property type="match status" value="1"/>
</dbReference>
<dbReference type="EMBL" id="BMIL01000005">
    <property type="protein sequence ID" value="GGC65406.1"/>
    <property type="molecule type" value="Genomic_DNA"/>
</dbReference>
<comment type="similarity">
    <text evidence="1">Belongs to the transglycosylase Slt family.</text>
</comment>
<dbReference type="SMART" id="SM00257">
    <property type="entry name" value="LysM"/>
    <property type="match status" value="1"/>
</dbReference>
<evidence type="ECO:0000259" key="4">
    <source>
        <dbReference type="PROSITE" id="PS51782"/>
    </source>
</evidence>